<organism evidence="1 2">
    <name type="scientific">Desulfonema limicola</name>
    <dbReference type="NCBI Taxonomy" id="45656"/>
    <lineage>
        <taxon>Bacteria</taxon>
        <taxon>Pseudomonadati</taxon>
        <taxon>Thermodesulfobacteriota</taxon>
        <taxon>Desulfobacteria</taxon>
        <taxon>Desulfobacterales</taxon>
        <taxon>Desulfococcaceae</taxon>
        <taxon>Desulfonema</taxon>
    </lineage>
</organism>
<dbReference type="AlphaFoldDB" id="A0A975BBH4"/>
<accession>A0A975BBH4</accession>
<dbReference type="SUPFAM" id="SSF54197">
    <property type="entry name" value="HIT-like"/>
    <property type="match status" value="1"/>
</dbReference>
<proteinExistence type="predicted"/>
<evidence type="ECO:0000313" key="1">
    <source>
        <dbReference type="EMBL" id="QTA82262.1"/>
    </source>
</evidence>
<evidence type="ECO:0000313" key="2">
    <source>
        <dbReference type="Proteomes" id="UP000663720"/>
    </source>
</evidence>
<reference evidence="1" key="1">
    <citation type="journal article" date="2021" name="Microb. Physiol.">
        <title>Proteogenomic Insights into the Physiology of Marine, Sulfate-Reducing, Filamentous Desulfonema limicola and Desulfonema magnum.</title>
        <authorList>
            <person name="Schnaars V."/>
            <person name="Wohlbrand L."/>
            <person name="Scheve S."/>
            <person name="Hinrichs C."/>
            <person name="Reinhardt R."/>
            <person name="Rabus R."/>
        </authorList>
    </citation>
    <scope>NUCLEOTIDE SEQUENCE</scope>
    <source>
        <strain evidence="1">5ac10</strain>
    </source>
</reference>
<dbReference type="RefSeq" id="WP_207688208.1">
    <property type="nucleotide sequence ID" value="NZ_CP061799.1"/>
</dbReference>
<dbReference type="Proteomes" id="UP000663720">
    <property type="component" value="Chromosome"/>
</dbReference>
<dbReference type="Gene3D" id="3.30.428.10">
    <property type="entry name" value="HIT-like"/>
    <property type="match status" value="1"/>
</dbReference>
<dbReference type="InterPro" id="IPR036265">
    <property type="entry name" value="HIT-like_sf"/>
</dbReference>
<protein>
    <submittedName>
        <fullName evidence="1">HIT-like domain-containing protein</fullName>
    </submittedName>
</protein>
<gene>
    <name evidence="1" type="ORF">dnl_46350</name>
</gene>
<sequence>MNLKTCVSRSGHFIFGVHKPAFQAENLREHDAVCLLGNFEDGALCTNNINFPEGMVTEENADHIYEIPNAFPFRGTTYIIKSAADRNSENLSGFVLPQKPCLSMSEMLKNWADSELTEDKLNDFFCCLPGPLLLTLASNSTDPQDLTRIADYCCKFVRDPETGRPKGLVFRKDNQGHPRAVIKDHTLCEVLANNIFLPDDYKEVMVLRPGVQGASEIVGEWSRDKSSHVYEYLRRNSYIPWGHYAANMANDAIRYRAEDLSYSDIKGMRHLYYQRTYVRLARQMGIGRKYNSRKTLDKDELENLRIEIIENLADKKTDFNSTLWGWNFGFDYAASGYRLHASHQQIHQQYALIPSQFSCDNSKDGEYFTPFSFGGLAADFVKLYKDKTGTNFFDNYIKAIKNNTRVDKDKNKESDLVIYKDENVMLFVPKAQTSQWEIQLMTLAYAGNILETDKDVRKSLDTAMLLGVKILEKMGARMITHIECSKPFDCNSKDQRLLYCFLPKMPYSPGSFTEAQLRWINGHYPEDFAKACRNVMTGL</sequence>
<keyword evidence="2" id="KW-1185">Reference proteome</keyword>
<dbReference type="KEGG" id="dli:dnl_46350"/>
<dbReference type="EMBL" id="CP061799">
    <property type="protein sequence ID" value="QTA82262.1"/>
    <property type="molecule type" value="Genomic_DNA"/>
</dbReference>
<name>A0A975BBH4_9BACT</name>